<evidence type="ECO:0000256" key="2">
    <source>
        <dbReference type="ARBA" id="ARBA00022649"/>
    </source>
</evidence>
<keyword evidence="2" id="KW-1277">Toxin-antitoxin system</keyword>
<proteinExistence type="inferred from homology"/>
<name>A0A4R4DPS3_9PROT</name>
<comment type="similarity">
    <text evidence="1">Belongs to the RelE toxin family.</text>
</comment>
<dbReference type="AlphaFoldDB" id="A0A4R4DPS3"/>
<organism evidence="3 4">
    <name type="scientific">Roseicella aquatilis</name>
    <dbReference type="NCBI Taxonomy" id="2527868"/>
    <lineage>
        <taxon>Bacteria</taxon>
        <taxon>Pseudomonadati</taxon>
        <taxon>Pseudomonadota</taxon>
        <taxon>Alphaproteobacteria</taxon>
        <taxon>Acetobacterales</taxon>
        <taxon>Roseomonadaceae</taxon>
        <taxon>Roseicella</taxon>
    </lineage>
</organism>
<accession>A0A4R4DPS3</accession>
<dbReference type="PANTHER" id="PTHR33755">
    <property type="entry name" value="TOXIN PARE1-RELATED"/>
    <property type="match status" value="1"/>
</dbReference>
<evidence type="ECO:0000313" key="4">
    <source>
        <dbReference type="Proteomes" id="UP000295023"/>
    </source>
</evidence>
<dbReference type="EMBL" id="SKBM01000006">
    <property type="protein sequence ID" value="TCZ63944.1"/>
    <property type="molecule type" value="Genomic_DNA"/>
</dbReference>
<dbReference type="InterPro" id="IPR051803">
    <property type="entry name" value="TA_system_RelE-like_toxin"/>
</dbReference>
<dbReference type="RefSeq" id="WP_132286816.1">
    <property type="nucleotide sequence ID" value="NZ_SKBM01000006.1"/>
</dbReference>
<sequence length="112" mass="12323">MSPARARIVARFTREALADLTQAVAWIAREDPAAADRLRVAANRAAKSIGEHPLIGPVRTEFAPEQFRFFVLQSFPYLIVYEPDTKPPRILRVVHGSQDLATLLADLSGAGN</sequence>
<evidence type="ECO:0000256" key="1">
    <source>
        <dbReference type="ARBA" id="ARBA00006226"/>
    </source>
</evidence>
<dbReference type="InterPro" id="IPR035093">
    <property type="entry name" value="RelE/ParE_toxin_dom_sf"/>
</dbReference>
<dbReference type="Gene3D" id="3.30.2310.20">
    <property type="entry name" value="RelE-like"/>
    <property type="match status" value="1"/>
</dbReference>
<keyword evidence="4" id="KW-1185">Reference proteome</keyword>
<dbReference type="Proteomes" id="UP000295023">
    <property type="component" value="Unassembled WGS sequence"/>
</dbReference>
<dbReference type="OrthoDB" id="595470at2"/>
<comment type="caution">
    <text evidence="3">The sequence shown here is derived from an EMBL/GenBank/DDBJ whole genome shotgun (WGS) entry which is preliminary data.</text>
</comment>
<protein>
    <submittedName>
        <fullName evidence="3">Type II toxin-antitoxin system RelE/ParE family toxin</fullName>
    </submittedName>
</protein>
<dbReference type="Pfam" id="PF05016">
    <property type="entry name" value="ParE_toxin"/>
    <property type="match status" value="1"/>
</dbReference>
<gene>
    <name evidence="3" type="ORF">EXY23_08165</name>
</gene>
<evidence type="ECO:0000313" key="3">
    <source>
        <dbReference type="EMBL" id="TCZ63944.1"/>
    </source>
</evidence>
<dbReference type="InterPro" id="IPR007712">
    <property type="entry name" value="RelE/ParE_toxin"/>
</dbReference>
<reference evidence="3 4" key="1">
    <citation type="submission" date="2019-03" db="EMBL/GenBank/DDBJ databases">
        <title>Paracraurococcus aquatilis NE82 genome sequence.</title>
        <authorList>
            <person name="Zhao Y."/>
            <person name="Du Z."/>
        </authorList>
    </citation>
    <scope>NUCLEOTIDE SEQUENCE [LARGE SCALE GENOMIC DNA]</scope>
    <source>
        <strain evidence="3 4">NE82</strain>
    </source>
</reference>
<dbReference type="PANTHER" id="PTHR33755:SF8">
    <property type="entry name" value="TOXIN PARE2"/>
    <property type="match status" value="1"/>
</dbReference>